<protein>
    <submittedName>
        <fullName evidence="2">Uncharacterized protein</fullName>
    </submittedName>
</protein>
<name>A0A5C3KHX6_COPMA</name>
<gene>
    <name evidence="2" type="ORF">FA15DRAFT_659671</name>
</gene>
<evidence type="ECO:0000313" key="2">
    <source>
        <dbReference type="EMBL" id="TFK19710.1"/>
    </source>
</evidence>
<dbReference type="Proteomes" id="UP000307440">
    <property type="component" value="Unassembled WGS sequence"/>
</dbReference>
<feature type="compositionally biased region" description="Pro residues" evidence="1">
    <location>
        <begin position="15"/>
        <end position="34"/>
    </location>
</feature>
<feature type="compositionally biased region" description="Basic and acidic residues" evidence="1">
    <location>
        <begin position="111"/>
        <end position="122"/>
    </location>
</feature>
<proteinExistence type="predicted"/>
<feature type="compositionally biased region" description="Polar residues" evidence="1">
    <location>
        <begin position="84"/>
        <end position="93"/>
    </location>
</feature>
<organism evidence="2 3">
    <name type="scientific">Coprinopsis marcescibilis</name>
    <name type="common">Agaric fungus</name>
    <name type="synonym">Psathyrella marcescibilis</name>
    <dbReference type="NCBI Taxonomy" id="230819"/>
    <lineage>
        <taxon>Eukaryota</taxon>
        <taxon>Fungi</taxon>
        <taxon>Dikarya</taxon>
        <taxon>Basidiomycota</taxon>
        <taxon>Agaricomycotina</taxon>
        <taxon>Agaricomycetes</taxon>
        <taxon>Agaricomycetidae</taxon>
        <taxon>Agaricales</taxon>
        <taxon>Agaricineae</taxon>
        <taxon>Psathyrellaceae</taxon>
        <taxon>Coprinopsis</taxon>
    </lineage>
</organism>
<feature type="compositionally biased region" description="Low complexity" evidence="1">
    <location>
        <begin position="62"/>
        <end position="73"/>
    </location>
</feature>
<evidence type="ECO:0000256" key="1">
    <source>
        <dbReference type="SAM" id="MobiDB-lite"/>
    </source>
</evidence>
<dbReference type="OrthoDB" id="3190308at2759"/>
<reference evidence="2 3" key="1">
    <citation type="journal article" date="2019" name="Nat. Ecol. Evol.">
        <title>Megaphylogeny resolves global patterns of mushroom evolution.</title>
        <authorList>
            <person name="Varga T."/>
            <person name="Krizsan K."/>
            <person name="Foldi C."/>
            <person name="Dima B."/>
            <person name="Sanchez-Garcia M."/>
            <person name="Sanchez-Ramirez S."/>
            <person name="Szollosi G.J."/>
            <person name="Szarkandi J.G."/>
            <person name="Papp V."/>
            <person name="Albert L."/>
            <person name="Andreopoulos W."/>
            <person name="Angelini C."/>
            <person name="Antonin V."/>
            <person name="Barry K.W."/>
            <person name="Bougher N.L."/>
            <person name="Buchanan P."/>
            <person name="Buyck B."/>
            <person name="Bense V."/>
            <person name="Catcheside P."/>
            <person name="Chovatia M."/>
            <person name="Cooper J."/>
            <person name="Damon W."/>
            <person name="Desjardin D."/>
            <person name="Finy P."/>
            <person name="Geml J."/>
            <person name="Haridas S."/>
            <person name="Hughes K."/>
            <person name="Justo A."/>
            <person name="Karasinski D."/>
            <person name="Kautmanova I."/>
            <person name="Kiss B."/>
            <person name="Kocsube S."/>
            <person name="Kotiranta H."/>
            <person name="LaButti K.M."/>
            <person name="Lechner B.E."/>
            <person name="Liimatainen K."/>
            <person name="Lipzen A."/>
            <person name="Lukacs Z."/>
            <person name="Mihaltcheva S."/>
            <person name="Morgado L.N."/>
            <person name="Niskanen T."/>
            <person name="Noordeloos M.E."/>
            <person name="Ohm R.A."/>
            <person name="Ortiz-Santana B."/>
            <person name="Ovrebo C."/>
            <person name="Racz N."/>
            <person name="Riley R."/>
            <person name="Savchenko A."/>
            <person name="Shiryaev A."/>
            <person name="Soop K."/>
            <person name="Spirin V."/>
            <person name="Szebenyi C."/>
            <person name="Tomsovsky M."/>
            <person name="Tulloss R.E."/>
            <person name="Uehling J."/>
            <person name="Grigoriev I.V."/>
            <person name="Vagvolgyi C."/>
            <person name="Papp T."/>
            <person name="Martin F.M."/>
            <person name="Miettinen O."/>
            <person name="Hibbett D.S."/>
            <person name="Nagy L.G."/>
        </authorList>
    </citation>
    <scope>NUCLEOTIDE SEQUENCE [LARGE SCALE GENOMIC DNA]</scope>
    <source>
        <strain evidence="2 3">CBS 121175</strain>
    </source>
</reference>
<keyword evidence="3" id="KW-1185">Reference proteome</keyword>
<feature type="region of interest" description="Disordered" evidence="1">
    <location>
        <begin position="1"/>
        <end position="165"/>
    </location>
</feature>
<evidence type="ECO:0000313" key="3">
    <source>
        <dbReference type="Proteomes" id="UP000307440"/>
    </source>
</evidence>
<feature type="region of interest" description="Disordered" evidence="1">
    <location>
        <begin position="304"/>
        <end position="341"/>
    </location>
</feature>
<dbReference type="EMBL" id="ML210328">
    <property type="protein sequence ID" value="TFK19710.1"/>
    <property type="molecule type" value="Genomic_DNA"/>
</dbReference>
<feature type="compositionally biased region" description="Basic and acidic residues" evidence="1">
    <location>
        <begin position="128"/>
        <end position="165"/>
    </location>
</feature>
<dbReference type="AlphaFoldDB" id="A0A5C3KHX6"/>
<feature type="compositionally biased region" description="Polar residues" evidence="1">
    <location>
        <begin position="209"/>
        <end position="218"/>
    </location>
</feature>
<feature type="compositionally biased region" description="Acidic residues" evidence="1">
    <location>
        <begin position="219"/>
        <end position="228"/>
    </location>
</feature>
<accession>A0A5C3KHX6</accession>
<feature type="region of interest" description="Disordered" evidence="1">
    <location>
        <begin position="207"/>
        <end position="234"/>
    </location>
</feature>
<sequence length="767" mass="84430">MAPRKNTTKKAATPIPIPNVDPTNGPPASEPHPLPAARKKPTAARGSKAKANALVNEGSIETATPAPAKPTRANTRRADPVVNDTEQPLNTTVGVPATTAALPKPPRRPRRTAEEVEAEKAERKKAKDAKEMERAKVKEAKQREKQAKEQEKHAKEQQKAEMEHRWEEYNRTDNEAVKALEAAGVHRIQDTGLTVDQLSATEYEYIDTSGVSPSTSDGELSEISEQEELEGKAAERQASLYRSHQGKDCTVEDDIWVVSHCARSPRYQLSPPLASGPNVRVNRGNIAAVPSHPGTIQIHDIGGLTDEDAAGEPPNFDDPSNNAAQELGYSRTPAGSRGGRMGPFTATTTPIFKPRQPVFTTVQNQVFTTPANTSLPYQHGQAHPPTQAYHTGHVYHQPAHMFLPQAPQPSSQMYQQQPAAMAMNRQPVRSHAMQAMQMATNYQQHGHQRAIGASIGVTTQHTPSIHRSSQKKRAPPLHLTANTVRMEHLPAFALANNRWKGKFLPTLYHALYTSREPFKGFVVSTPRFNEMVQNVINMVYPEAQYTAKLIGDPIHLLAHSRIIERRGGIAQDAVKLLADHIATFRSLSEAHNWLTWAQTVYGPLFFREPLPAYLTNNAMKPGGRLQSPFIIALAQRALGSSENAFRSDGLEPPCGLLAIIMTALDRAARILDRAARILDANGQIQTGLDGKQLKIFKFSDENWGTKLDLYLSSLNAIMDFQWFELLEELTPVPINEAPVQVFGGNDIMLNAELGNLFAFASPKKGQL</sequence>